<dbReference type="PANTHER" id="PTHR34980">
    <property type="entry name" value="INNER MEMBRANE PROTEIN-RELATED-RELATED"/>
    <property type="match status" value="1"/>
</dbReference>
<dbReference type="InterPro" id="IPR008523">
    <property type="entry name" value="DUF805"/>
</dbReference>
<reference evidence="3" key="1">
    <citation type="journal article" date="2019" name="Int. J. Syst. Evol. Microbiol.">
        <title>The Global Catalogue of Microorganisms (GCM) 10K type strain sequencing project: providing services to taxonomists for standard genome sequencing and annotation.</title>
        <authorList>
            <consortium name="The Broad Institute Genomics Platform"/>
            <consortium name="The Broad Institute Genome Sequencing Center for Infectious Disease"/>
            <person name="Wu L."/>
            <person name="Ma J."/>
        </authorList>
    </citation>
    <scope>NUCLEOTIDE SEQUENCE [LARGE SCALE GENOMIC DNA]</scope>
    <source>
        <strain evidence="3">CCUG 62953</strain>
    </source>
</reference>
<gene>
    <name evidence="2" type="ORF">ACFQ4E_00580</name>
</gene>
<protein>
    <submittedName>
        <fullName evidence="2">DUF805 domain-containing protein</fullName>
    </submittedName>
</protein>
<dbReference type="PANTHER" id="PTHR34980:SF2">
    <property type="entry name" value="INNER MEMBRANE PROTEIN YHAH-RELATED"/>
    <property type="match status" value="1"/>
</dbReference>
<name>A0ABW3ZCP6_9RHOB</name>
<accession>A0ABW3ZCP6</accession>
<organism evidence="2 3">
    <name type="scientific">Litorisediminicola beolgyonensis</name>
    <dbReference type="NCBI Taxonomy" id="1173614"/>
    <lineage>
        <taxon>Bacteria</taxon>
        <taxon>Pseudomonadati</taxon>
        <taxon>Pseudomonadota</taxon>
        <taxon>Alphaproteobacteria</taxon>
        <taxon>Rhodobacterales</taxon>
        <taxon>Paracoccaceae</taxon>
        <taxon>Litorisediminicola</taxon>
    </lineage>
</organism>
<evidence type="ECO:0000256" key="1">
    <source>
        <dbReference type="SAM" id="Phobius"/>
    </source>
</evidence>
<feature type="transmembrane region" description="Helical" evidence="1">
    <location>
        <begin position="60"/>
        <end position="82"/>
    </location>
</feature>
<dbReference type="RefSeq" id="WP_386800970.1">
    <property type="nucleotide sequence ID" value="NZ_JBHTMU010000001.1"/>
</dbReference>
<dbReference type="EMBL" id="JBHTMU010000001">
    <property type="protein sequence ID" value="MFD1340911.1"/>
    <property type="molecule type" value="Genomic_DNA"/>
</dbReference>
<dbReference type="Pfam" id="PF05656">
    <property type="entry name" value="DUF805"/>
    <property type="match status" value="1"/>
</dbReference>
<proteinExistence type="predicted"/>
<evidence type="ECO:0000313" key="3">
    <source>
        <dbReference type="Proteomes" id="UP001597135"/>
    </source>
</evidence>
<feature type="transmembrane region" description="Helical" evidence="1">
    <location>
        <begin position="125"/>
        <end position="145"/>
    </location>
</feature>
<feature type="transmembrane region" description="Helical" evidence="1">
    <location>
        <begin position="94"/>
        <end position="113"/>
    </location>
</feature>
<evidence type="ECO:0000313" key="2">
    <source>
        <dbReference type="EMBL" id="MFD1340911.1"/>
    </source>
</evidence>
<keyword evidence="1" id="KW-0472">Membrane</keyword>
<keyword evidence="1" id="KW-1133">Transmembrane helix</keyword>
<dbReference type="Proteomes" id="UP001597135">
    <property type="component" value="Unassembled WGS sequence"/>
</dbReference>
<sequence length="222" mass="25078">MAFRSRASAQIWPRGLKKVFRTPQGRRFQMFGPIASLESYLFNAVNVTGRMSRSEYWWSFLELFAVTLGAVVADAITIAAILERGTWQDIQITGLWSLYLVPLQLAPNITAMIRRLHDTGRSGFWMLVSFVPFVGIIWFYVLLMLPSEPEDNGWGPVRTPRKRNAKTRVVNGKKVAHDPLAAYAHLLHIDAEPSPEVVERRRAEISEYYQSRILGGGAAVSS</sequence>
<keyword evidence="3" id="KW-1185">Reference proteome</keyword>
<keyword evidence="1" id="KW-0812">Transmembrane</keyword>
<comment type="caution">
    <text evidence="2">The sequence shown here is derived from an EMBL/GenBank/DDBJ whole genome shotgun (WGS) entry which is preliminary data.</text>
</comment>